<protein>
    <submittedName>
        <fullName evidence="2">Homogeneously-staining region</fullName>
    </submittedName>
</protein>
<comment type="caution">
    <text evidence="2">The sequence shown here is derived from an EMBL/GenBank/DDBJ whole genome shotgun (WGS) entry which is preliminary data.</text>
</comment>
<feature type="domain" description="Reverse transcriptase Ty1/copia-type" evidence="1">
    <location>
        <begin position="3"/>
        <end position="71"/>
    </location>
</feature>
<accession>A0ABQ5CJN9</accession>
<dbReference type="Pfam" id="PF07727">
    <property type="entry name" value="RVT_2"/>
    <property type="match status" value="1"/>
</dbReference>
<sequence length="329" mass="37216">MVTVRALLALAIHRNQSIQQLDVNNAFFHGDLNEEVYMSLPQGYNTYLPPGTVCKLRKSLYSLKQANRKYALDLLQQANVLNDKPSITPLNPVTSLNDTDGEPLTEQEASTYRTLVGKLIYLTIIRPDLYFAAQLLSQFSHQPRTPHQKALLRVLHYINLCPGQGLYFSMKNSIQMLAYCDSDWIACPITRRSLTCLFQDLQLQVNQPITILCDNASSRTLASNPVQHARTKHIEIDCHFVRDKIRDGKILSTYIPTKHQAADVLTKGLPKVLHFNFLLNATVLEDRLVILRVSVPLIVMPLSLVPCFLSSEGQLLEGLRGLTEWKCSY</sequence>
<dbReference type="InterPro" id="IPR013103">
    <property type="entry name" value="RVT_2"/>
</dbReference>
<dbReference type="EMBL" id="BQNB010014323">
    <property type="protein sequence ID" value="GJT26797.1"/>
    <property type="molecule type" value="Genomic_DNA"/>
</dbReference>
<keyword evidence="3" id="KW-1185">Reference proteome</keyword>
<evidence type="ECO:0000313" key="2">
    <source>
        <dbReference type="EMBL" id="GJT26797.1"/>
    </source>
</evidence>
<dbReference type="PANTHER" id="PTHR11439:SF470">
    <property type="entry name" value="CYSTEINE-RICH RLK (RECEPTOR-LIKE PROTEIN KINASE) 8"/>
    <property type="match status" value="1"/>
</dbReference>
<evidence type="ECO:0000313" key="3">
    <source>
        <dbReference type="Proteomes" id="UP001151760"/>
    </source>
</evidence>
<dbReference type="SUPFAM" id="SSF56672">
    <property type="entry name" value="DNA/RNA polymerases"/>
    <property type="match status" value="1"/>
</dbReference>
<organism evidence="2 3">
    <name type="scientific">Tanacetum coccineum</name>
    <dbReference type="NCBI Taxonomy" id="301880"/>
    <lineage>
        <taxon>Eukaryota</taxon>
        <taxon>Viridiplantae</taxon>
        <taxon>Streptophyta</taxon>
        <taxon>Embryophyta</taxon>
        <taxon>Tracheophyta</taxon>
        <taxon>Spermatophyta</taxon>
        <taxon>Magnoliopsida</taxon>
        <taxon>eudicotyledons</taxon>
        <taxon>Gunneridae</taxon>
        <taxon>Pentapetalae</taxon>
        <taxon>asterids</taxon>
        <taxon>campanulids</taxon>
        <taxon>Asterales</taxon>
        <taxon>Asteraceae</taxon>
        <taxon>Asteroideae</taxon>
        <taxon>Anthemideae</taxon>
        <taxon>Anthemidinae</taxon>
        <taxon>Tanacetum</taxon>
    </lineage>
</organism>
<dbReference type="InterPro" id="IPR043502">
    <property type="entry name" value="DNA/RNA_pol_sf"/>
</dbReference>
<name>A0ABQ5CJN9_9ASTR</name>
<reference evidence="2" key="1">
    <citation type="journal article" date="2022" name="Int. J. Mol. Sci.">
        <title>Draft Genome of Tanacetum Coccineum: Genomic Comparison of Closely Related Tanacetum-Family Plants.</title>
        <authorList>
            <person name="Yamashiro T."/>
            <person name="Shiraishi A."/>
            <person name="Nakayama K."/>
            <person name="Satake H."/>
        </authorList>
    </citation>
    <scope>NUCLEOTIDE SEQUENCE</scope>
</reference>
<reference evidence="2" key="2">
    <citation type="submission" date="2022-01" db="EMBL/GenBank/DDBJ databases">
        <authorList>
            <person name="Yamashiro T."/>
            <person name="Shiraishi A."/>
            <person name="Satake H."/>
            <person name="Nakayama K."/>
        </authorList>
    </citation>
    <scope>NUCLEOTIDE SEQUENCE</scope>
</reference>
<proteinExistence type="predicted"/>
<dbReference type="Proteomes" id="UP001151760">
    <property type="component" value="Unassembled WGS sequence"/>
</dbReference>
<gene>
    <name evidence="2" type="ORF">Tco_0907072</name>
</gene>
<dbReference type="PANTHER" id="PTHR11439">
    <property type="entry name" value="GAG-POL-RELATED RETROTRANSPOSON"/>
    <property type="match status" value="1"/>
</dbReference>
<dbReference type="CDD" id="cd09272">
    <property type="entry name" value="RNase_HI_RT_Ty1"/>
    <property type="match status" value="1"/>
</dbReference>
<evidence type="ECO:0000259" key="1">
    <source>
        <dbReference type="Pfam" id="PF07727"/>
    </source>
</evidence>